<name>A0AAE0TNI0_9PEZI</name>
<dbReference type="InterPro" id="IPR036396">
    <property type="entry name" value="Cyt_P450_sf"/>
</dbReference>
<dbReference type="PANTHER" id="PTHR46696">
    <property type="entry name" value="P450, PUTATIVE (EUROFUNG)-RELATED"/>
    <property type="match status" value="1"/>
</dbReference>
<evidence type="ECO:0008006" key="4">
    <source>
        <dbReference type="Google" id="ProtNLM"/>
    </source>
</evidence>
<organism evidence="2 3">
    <name type="scientific">Recurvomyces mirabilis</name>
    <dbReference type="NCBI Taxonomy" id="574656"/>
    <lineage>
        <taxon>Eukaryota</taxon>
        <taxon>Fungi</taxon>
        <taxon>Dikarya</taxon>
        <taxon>Ascomycota</taxon>
        <taxon>Pezizomycotina</taxon>
        <taxon>Dothideomycetes</taxon>
        <taxon>Dothideomycetidae</taxon>
        <taxon>Mycosphaerellales</taxon>
        <taxon>Teratosphaeriaceae</taxon>
        <taxon>Recurvomyces</taxon>
    </lineage>
</organism>
<evidence type="ECO:0000313" key="3">
    <source>
        <dbReference type="Proteomes" id="UP001274830"/>
    </source>
</evidence>
<accession>A0AAE0TNI0</accession>
<dbReference type="GO" id="GO:0020037">
    <property type="term" value="F:heme binding"/>
    <property type="evidence" value="ECO:0007669"/>
    <property type="project" value="InterPro"/>
</dbReference>
<dbReference type="GO" id="GO:0004497">
    <property type="term" value="F:monooxygenase activity"/>
    <property type="evidence" value="ECO:0007669"/>
    <property type="project" value="InterPro"/>
</dbReference>
<proteinExistence type="inferred from homology"/>
<reference evidence="2" key="1">
    <citation type="submission" date="2023-07" db="EMBL/GenBank/DDBJ databases">
        <title>Black Yeasts Isolated from many extreme environments.</title>
        <authorList>
            <person name="Coleine C."/>
            <person name="Stajich J.E."/>
            <person name="Selbmann L."/>
        </authorList>
    </citation>
    <scope>NUCLEOTIDE SEQUENCE</scope>
    <source>
        <strain evidence="2">CCFEE 5485</strain>
    </source>
</reference>
<evidence type="ECO:0000256" key="1">
    <source>
        <dbReference type="ARBA" id="ARBA00010617"/>
    </source>
</evidence>
<dbReference type="SUPFAM" id="SSF48264">
    <property type="entry name" value="Cytochrome P450"/>
    <property type="match status" value="1"/>
</dbReference>
<dbReference type="PANTHER" id="PTHR46696:SF1">
    <property type="entry name" value="CYTOCHROME P450 YJIB-RELATED"/>
    <property type="match status" value="1"/>
</dbReference>
<dbReference type="InterPro" id="IPR002397">
    <property type="entry name" value="Cyt_P450_B"/>
</dbReference>
<dbReference type="EMBL" id="JAUTXT010000051">
    <property type="protein sequence ID" value="KAK3670785.1"/>
    <property type="molecule type" value="Genomic_DNA"/>
</dbReference>
<dbReference type="PRINTS" id="PR00359">
    <property type="entry name" value="BP450"/>
</dbReference>
<comment type="similarity">
    <text evidence="1">Belongs to the cytochrome P450 family.</text>
</comment>
<dbReference type="Pfam" id="PF00067">
    <property type="entry name" value="p450"/>
    <property type="match status" value="1"/>
</dbReference>
<dbReference type="GO" id="GO:0016705">
    <property type="term" value="F:oxidoreductase activity, acting on paired donors, with incorporation or reduction of molecular oxygen"/>
    <property type="evidence" value="ECO:0007669"/>
    <property type="project" value="InterPro"/>
</dbReference>
<dbReference type="AlphaFoldDB" id="A0AAE0TNI0"/>
<protein>
    <recommendedName>
        <fullName evidence="4">Cytochrome P450</fullName>
    </recommendedName>
</protein>
<evidence type="ECO:0000313" key="2">
    <source>
        <dbReference type="EMBL" id="KAK3670785.1"/>
    </source>
</evidence>
<comment type="caution">
    <text evidence="2">The sequence shown here is derived from an EMBL/GenBank/DDBJ whole genome shotgun (WGS) entry which is preliminary data.</text>
</comment>
<dbReference type="Gene3D" id="1.10.630.10">
    <property type="entry name" value="Cytochrome P450"/>
    <property type="match status" value="1"/>
</dbReference>
<dbReference type="InterPro" id="IPR001128">
    <property type="entry name" value="Cyt_P450"/>
</dbReference>
<dbReference type="GO" id="GO:0005506">
    <property type="term" value="F:iron ion binding"/>
    <property type="evidence" value="ECO:0007669"/>
    <property type="project" value="InterPro"/>
</dbReference>
<gene>
    <name evidence="2" type="ORF">LTR78_009357</name>
</gene>
<sequence>MCRYVNLTEGQTTTITDAPELTDGSKPIGEKTYTFKAGDNIMVNLRSASRDPTAFPDPDSVILERDLDSYIHLGHGSHQCLGLPMTRVALTAMLRVIAGRLENVKPAAVTVGGKTVPSYVKKVVKAFVPGDLADMAESWHYHQFLTED</sequence>
<dbReference type="Proteomes" id="UP001274830">
    <property type="component" value="Unassembled WGS sequence"/>
</dbReference>
<keyword evidence="3" id="KW-1185">Reference proteome</keyword>